<dbReference type="EMBL" id="LN731212">
    <property type="protein sequence ID" value="CEP14456.1"/>
    <property type="molecule type" value="Genomic_DNA"/>
</dbReference>
<feature type="region of interest" description="Disordered" evidence="1">
    <location>
        <begin position="403"/>
        <end position="424"/>
    </location>
</feature>
<dbReference type="STRING" id="35722.A0A0B7NHS0"/>
<sequence length="424" mass="46780">MASNYTQVNKDNKQVDSTMAVQVQSASGSCEPTPMDVIDETHASSTSIPNVIDDISDMSTSSSNVPRNDDIHASNTSGTAVNEGYQSSSTASYSSSVAFKGNYYFKTVSDLNTLTNEESTDTGYSITSDERRALMNEIERLKLAVFKTTITSIGWPNGSIVPNSLIVLTRQLETAQRTKNRAVFATPNDCLDHFELVMQAHRLPIVEHWERIVPSRLSTAMARWYADLVSARGILTWSGFREELIKNFGKSPTDMREEAREEFEKLKYLPGQQLDVFFDKFQALHKQAQIKDQEFVKRFLVKALPEELANYAKFYLNGADSALTTVEILIAQRNLSKESNTTLNYLPTTGTSMNNGASSSLAVPMDIDGDATQDNQEASSSVTACLDEARQSTSMSNVSICNGEARESTPSNGMDIRGSAHEMI</sequence>
<feature type="region of interest" description="Disordered" evidence="1">
    <location>
        <begin position="46"/>
        <end position="87"/>
    </location>
</feature>
<gene>
    <name evidence="2" type="primary">PARPA_08636.1 scaffold 33405</name>
</gene>
<reference evidence="2 3" key="1">
    <citation type="submission" date="2014-09" db="EMBL/GenBank/DDBJ databases">
        <authorList>
            <person name="Ellenberger Sabrina"/>
        </authorList>
    </citation>
    <scope>NUCLEOTIDE SEQUENCE [LARGE SCALE GENOMIC DNA]</scope>
    <source>
        <strain evidence="2 3">CBS 412.66</strain>
    </source>
</reference>
<organism evidence="2 3">
    <name type="scientific">Parasitella parasitica</name>
    <dbReference type="NCBI Taxonomy" id="35722"/>
    <lineage>
        <taxon>Eukaryota</taxon>
        <taxon>Fungi</taxon>
        <taxon>Fungi incertae sedis</taxon>
        <taxon>Mucoromycota</taxon>
        <taxon>Mucoromycotina</taxon>
        <taxon>Mucoromycetes</taxon>
        <taxon>Mucorales</taxon>
        <taxon>Mucorineae</taxon>
        <taxon>Mucoraceae</taxon>
        <taxon>Parasitella</taxon>
    </lineage>
</organism>
<evidence type="ECO:0000313" key="2">
    <source>
        <dbReference type="EMBL" id="CEP14456.1"/>
    </source>
</evidence>
<accession>A0A0B7NHS0</accession>
<dbReference type="AlphaFoldDB" id="A0A0B7NHS0"/>
<dbReference type="Proteomes" id="UP000054107">
    <property type="component" value="Unassembled WGS sequence"/>
</dbReference>
<feature type="compositionally biased region" description="Polar residues" evidence="1">
    <location>
        <begin position="73"/>
        <end position="86"/>
    </location>
</feature>
<name>A0A0B7NHS0_9FUNG</name>
<dbReference type="OrthoDB" id="2302430at2759"/>
<evidence type="ECO:0008006" key="4">
    <source>
        <dbReference type="Google" id="ProtNLM"/>
    </source>
</evidence>
<evidence type="ECO:0000313" key="3">
    <source>
        <dbReference type="Proteomes" id="UP000054107"/>
    </source>
</evidence>
<protein>
    <recommendedName>
        <fullName evidence="4">Retrotransposon gag domain-containing protein</fullName>
    </recommendedName>
</protein>
<proteinExistence type="predicted"/>
<keyword evidence="3" id="KW-1185">Reference proteome</keyword>
<evidence type="ECO:0000256" key="1">
    <source>
        <dbReference type="SAM" id="MobiDB-lite"/>
    </source>
</evidence>